<evidence type="ECO:0000256" key="1">
    <source>
        <dbReference type="ARBA" id="ARBA00023015"/>
    </source>
</evidence>
<protein>
    <submittedName>
        <fullName evidence="5">Helix-turn-helix domain-containing protein</fullName>
    </submittedName>
</protein>
<dbReference type="Gene3D" id="1.10.10.60">
    <property type="entry name" value="Homeodomain-like"/>
    <property type="match status" value="1"/>
</dbReference>
<evidence type="ECO:0000313" key="5">
    <source>
        <dbReference type="EMBL" id="MFC4746514.1"/>
    </source>
</evidence>
<keyword evidence="6" id="KW-1185">Reference proteome</keyword>
<keyword evidence="3" id="KW-0804">Transcription</keyword>
<accession>A0ABV9P894</accession>
<dbReference type="EMBL" id="JBHSGV010000002">
    <property type="protein sequence ID" value="MFC4746514.1"/>
    <property type="molecule type" value="Genomic_DNA"/>
</dbReference>
<dbReference type="InterPro" id="IPR020449">
    <property type="entry name" value="Tscrpt_reg_AraC-type_HTH"/>
</dbReference>
<name>A0ABV9P894_9FLAO</name>
<keyword evidence="2" id="KW-0238">DNA-binding</keyword>
<gene>
    <name evidence="5" type="ORF">ACFO5S_03625</name>
</gene>
<dbReference type="PANTHER" id="PTHR43280:SF32">
    <property type="entry name" value="TRANSCRIPTIONAL REGULATORY PROTEIN"/>
    <property type="match status" value="1"/>
</dbReference>
<comment type="caution">
    <text evidence="5">The sequence shown here is derived from an EMBL/GenBank/DDBJ whole genome shotgun (WGS) entry which is preliminary data.</text>
</comment>
<proteinExistence type="predicted"/>
<dbReference type="RefSeq" id="WP_213256666.1">
    <property type="nucleotide sequence ID" value="NZ_JAGYWA010000002.1"/>
</dbReference>
<dbReference type="PANTHER" id="PTHR43280">
    <property type="entry name" value="ARAC-FAMILY TRANSCRIPTIONAL REGULATOR"/>
    <property type="match status" value="1"/>
</dbReference>
<evidence type="ECO:0000313" key="6">
    <source>
        <dbReference type="Proteomes" id="UP001595935"/>
    </source>
</evidence>
<dbReference type="SUPFAM" id="SSF51215">
    <property type="entry name" value="Regulatory protein AraC"/>
    <property type="match status" value="1"/>
</dbReference>
<dbReference type="PRINTS" id="PR00032">
    <property type="entry name" value="HTHARAC"/>
</dbReference>
<evidence type="ECO:0000256" key="2">
    <source>
        <dbReference type="ARBA" id="ARBA00023125"/>
    </source>
</evidence>
<dbReference type="Pfam" id="PF12833">
    <property type="entry name" value="HTH_18"/>
    <property type="match status" value="1"/>
</dbReference>
<dbReference type="Proteomes" id="UP001595935">
    <property type="component" value="Unassembled WGS sequence"/>
</dbReference>
<dbReference type="SUPFAM" id="SSF46689">
    <property type="entry name" value="Homeodomain-like"/>
    <property type="match status" value="1"/>
</dbReference>
<feature type="domain" description="HTH araC/xylS-type" evidence="4">
    <location>
        <begin position="186"/>
        <end position="284"/>
    </location>
</feature>
<sequence length="285" mass="33564">MPVKKDQNIPLLGLQEFKTNQNWHNDQLLFNELHGERHIDKPHQHDFFIIVLFDEAKGVHNIDFIDYKISNHQIHLLFPGQIHKWYIEPETTGYQLMIDRDFFESFSSGFRFSFVQYHNHPVIQLSQESYKLIHYEFDAIKNELESTDCLPELISTRTSVIASIISKEAAKIFSDHDIYQTEPRIAKFQELIDHFFKEEKLVSFYASKLHISANYLNILCKKHLKISATQLIQQRIILEAKRQLKATTLSVKEIAFNLGFVDHAYFSNFFKTQTGISPTNFREQL</sequence>
<keyword evidence="1" id="KW-0805">Transcription regulation</keyword>
<dbReference type="InterPro" id="IPR018060">
    <property type="entry name" value="HTH_AraC"/>
</dbReference>
<evidence type="ECO:0000259" key="4">
    <source>
        <dbReference type="PROSITE" id="PS01124"/>
    </source>
</evidence>
<dbReference type="SMART" id="SM00342">
    <property type="entry name" value="HTH_ARAC"/>
    <property type="match status" value="1"/>
</dbReference>
<dbReference type="PROSITE" id="PS01124">
    <property type="entry name" value="HTH_ARAC_FAMILY_2"/>
    <property type="match status" value="1"/>
</dbReference>
<reference evidence="6" key="1">
    <citation type="journal article" date="2019" name="Int. J. Syst. Evol. Microbiol.">
        <title>The Global Catalogue of Microorganisms (GCM) 10K type strain sequencing project: providing services to taxonomists for standard genome sequencing and annotation.</title>
        <authorList>
            <consortium name="The Broad Institute Genomics Platform"/>
            <consortium name="The Broad Institute Genome Sequencing Center for Infectious Disease"/>
            <person name="Wu L."/>
            <person name="Ma J."/>
        </authorList>
    </citation>
    <scope>NUCLEOTIDE SEQUENCE [LARGE SCALE GENOMIC DNA]</scope>
    <source>
        <strain evidence="6">WYCCWR 13023</strain>
    </source>
</reference>
<organism evidence="5 6">
    <name type="scientific">Flavobacterium branchiicola</name>
    <dbReference type="NCBI Taxonomy" id="1114875"/>
    <lineage>
        <taxon>Bacteria</taxon>
        <taxon>Pseudomonadati</taxon>
        <taxon>Bacteroidota</taxon>
        <taxon>Flavobacteriia</taxon>
        <taxon>Flavobacteriales</taxon>
        <taxon>Flavobacteriaceae</taxon>
        <taxon>Flavobacterium</taxon>
    </lineage>
</organism>
<evidence type="ECO:0000256" key="3">
    <source>
        <dbReference type="ARBA" id="ARBA00023163"/>
    </source>
</evidence>
<dbReference type="InterPro" id="IPR037923">
    <property type="entry name" value="HTH-like"/>
</dbReference>
<dbReference type="InterPro" id="IPR009057">
    <property type="entry name" value="Homeodomain-like_sf"/>
</dbReference>